<reference evidence="2" key="1">
    <citation type="submission" date="2023-06" db="EMBL/GenBank/DDBJ databases">
        <authorList>
            <consortium name="Lawrence Berkeley National Laboratory"/>
            <person name="Ahrendt S."/>
            <person name="Sahu N."/>
            <person name="Indic B."/>
            <person name="Wong-Bajracharya J."/>
            <person name="Merenyi Z."/>
            <person name="Ke H.-M."/>
            <person name="Monk M."/>
            <person name="Kocsube S."/>
            <person name="Drula E."/>
            <person name="Lipzen A."/>
            <person name="Balint B."/>
            <person name="Henrissat B."/>
            <person name="Andreopoulos B."/>
            <person name="Martin F.M."/>
            <person name="Harder C.B."/>
            <person name="Rigling D."/>
            <person name="Ford K.L."/>
            <person name="Foster G.D."/>
            <person name="Pangilinan J."/>
            <person name="Papanicolaou A."/>
            <person name="Barry K."/>
            <person name="LaButti K."/>
            <person name="Viragh M."/>
            <person name="Koriabine M."/>
            <person name="Yan M."/>
            <person name="Riley R."/>
            <person name="Champramary S."/>
            <person name="Plett K.L."/>
            <person name="Tsai I.J."/>
            <person name="Slot J."/>
            <person name="Sipos G."/>
            <person name="Plett J."/>
            <person name="Nagy L.G."/>
            <person name="Grigoriev I.V."/>
        </authorList>
    </citation>
    <scope>NUCLEOTIDE SEQUENCE</scope>
    <source>
        <strain evidence="2">CCBAS 213</strain>
    </source>
</reference>
<feature type="region of interest" description="Disordered" evidence="1">
    <location>
        <begin position="23"/>
        <end position="53"/>
    </location>
</feature>
<comment type="caution">
    <text evidence="2">The sequence shown here is derived from an EMBL/GenBank/DDBJ whole genome shotgun (WGS) entry which is preliminary data.</text>
</comment>
<dbReference type="EMBL" id="JAUEPS010000029">
    <property type="protein sequence ID" value="KAK0452902.1"/>
    <property type="molecule type" value="Genomic_DNA"/>
</dbReference>
<feature type="compositionally biased region" description="Polar residues" evidence="1">
    <location>
        <begin position="42"/>
        <end position="53"/>
    </location>
</feature>
<accession>A0AA39K1J6</accession>
<protein>
    <submittedName>
        <fullName evidence="2">Uncharacterized protein</fullName>
    </submittedName>
</protein>
<gene>
    <name evidence="2" type="ORF">EV420DRAFT_1481899</name>
</gene>
<evidence type="ECO:0000313" key="2">
    <source>
        <dbReference type="EMBL" id="KAK0452902.1"/>
    </source>
</evidence>
<dbReference type="AlphaFoldDB" id="A0AA39K1J6"/>
<dbReference type="RefSeq" id="XP_060328238.1">
    <property type="nucleotide sequence ID" value="XM_060469821.1"/>
</dbReference>
<sequence length="470" mass="52781">MSQMSMLIATPRDQSIRFQTSVQFQKSQGVQRHSSDQHDFDNSASESSETPVSNHWTASEFCQGFQNHNSESESAEWCSQGSGDKSSTAPLDEDVTAKLDPHPAMGIIIAPAQSKIQLVIAWLDKSDIWNDLPSVHAVCIATLNHPSGVFDLQNLFDSLSFILILFRLCSYFHELQSTYDAKFIAYQHGFHEVNALEWQSDHAPNAIPACRLFVNIFDKVSLWLKVVNHARQPELKLDSSNSLSPERLQSIVNRHLGPDLRDSHSEEGPFIITRHKKKNNNLKAGAASQPATTSEGASSWQIKKHCYVKEQTSTEAGLLPIALGERLLMVPLEGVPGDSDDDLSKSNVRSKRYLASSFATAHHRTGETTDGCIYSWMYWRGIKLDIYPSDICKQNQVTQMYKWYTDLYQSPTLFTRAQSSIPAVQAKLDVLKMNLDSGWMRFQSSDILPDPIGIYLKQKMELILTASQKA</sequence>
<keyword evidence="3" id="KW-1185">Reference proteome</keyword>
<evidence type="ECO:0000313" key="3">
    <source>
        <dbReference type="Proteomes" id="UP001175211"/>
    </source>
</evidence>
<dbReference type="GeneID" id="85353369"/>
<feature type="compositionally biased region" description="Polar residues" evidence="1">
    <location>
        <begin position="23"/>
        <end position="32"/>
    </location>
</feature>
<dbReference type="Proteomes" id="UP001175211">
    <property type="component" value="Unassembled WGS sequence"/>
</dbReference>
<organism evidence="2 3">
    <name type="scientific">Armillaria tabescens</name>
    <name type="common">Ringless honey mushroom</name>
    <name type="synonym">Agaricus tabescens</name>
    <dbReference type="NCBI Taxonomy" id="1929756"/>
    <lineage>
        <taxon>Eukaryota</taxon>
        <taxon>Fungi</taxon>
        <taxon>Dikarya</taxon>
        <taxon>Basidiomycota</taxon>
        <taxon>Agaricomycotina</taxon>
        <taxon>Agaricomycetes</taxon>
        <taxon>Agaricomycetidae</taxon>
        <taxon>Agaricales</taxon>
        <taxon>Marasmiineae</taxon>
        <taxon>Physalacriaceae</taxon>
        <taxon>Desarmillaria</taxon>
    </lineage>
</organism>
<proteinExistence type="predicted"/>
<evidence type="ECO:0000256" key="1">
    <source>
        <dbReference type="SAM" id="MobiDB-lite"/>
    </source>
</evidence>
<name>A0AA39K1J6_ARMTA</name>